<evidence type="ECO:0000256" key="10">
    <source>
        <dbReference type="ARBA" id="ARBA00023235"/>
    </source>
</evidence>
<dbReference type="Gene3D" id="3.20.20.70">
    <property type="entry name" value="Aldolase class I"/>
    <property type="match status" value="1"/>
</dbReference>
<evidence type="ECO:0000313" key="15">
    <source>
        <dbReference type="EMBL" id="HIW85766.1"/>
    </source>
</evidence>
<dbReference type="InterPro" id="IPR023016">
    <property type="entry name" value="HisA/PriA"/>
</dbReference>
<dbReference type="GO" id="GO:0000162">
    <property type="term" value="P:L-tryptophan biosynthetic process"/>
    <property type="evidence" value="ECO:0007669"/>
    <property type="project" value="TreeGrafter"/>
</dbReference>
<reference evidence="15" key="1">
    <citation type="journal article" date="2021" name="PeerJ">
        <title>Extensive microbial diversity within the chicken gut microbiome revealed by metagenomics and culture.</title>
        <authorList>
            <person name="Gilroy R."/>
            <person name="Ravi A."/>
            <person name="Getino M."/>
            <person name="Pursley I."/>
            <person name="Horton D.L."/>
            <person name="Alikhan N.F."/>
            <person name="Baker D."/>
            <person name="Gharbi K."/>
            <person name="Hall N."/>
            <person name="Watson M."/>
            <person name="Adriaenssens E.M."/>
            <person name="Foster-Nyarko E."/>
            <person name="Jarju S."/>
            <person name="Secka A."/>
            <person name="Antonio M."/>
            <person name="Oren A."/>
            <person name="Chaudhuri R.R."/>
            <person name="La Ragione R."/>
            <person name="Hildebrand F."/>
            <person name="Pallen M.J."/>
        </authorList>
    </citation>
    <scope>NUCLEOTIDE SEQUENCE</scope>
    <source>
        <strain evidence="15">421</strain>
    </source>
</reference>
<dbReference type="GO" id="GO:0003949">
    <property type="term" value="F:1-(5-phosphoribosyl)-5-[(5-phosphoribosylamino)methylideneamino]imidazole-4-carboxamide isomerase activity"/>
    <property type="evidence" value="ECO:0007669"/>
    <property type="project" value="UniProtKB-UniRule"/>
</dbReference>
<reference evidence="15" key="2">
    <citation type="submission" date="2021-04" db="EMBL/GenBank/DDBJ databases">
        <authorList>
            <person name="Gilroy R."/>
        </authorList>
    </citation>
    <scope>NUCLEOTIDE SEQUENCE</scope>
    <source>
        <strain evidence="15">421</strain>
    </source>
</reference>
<dbReference type="PANTHER" id="PTHR43090">
    <property type="entry name" value="1-(5-PHOSPHORIBOSYL)-5-[(5-PHOSPHORIBOSYLAMINO)METHYLIDENEAMINO] IMIDAZOLE-4-CARBOXAMIDE ISOMERASE"/>
    <property type="match status" value="1"/>
</dbReference>
<dbReference type="Proteomes" id="UP000824205">
    <property type="component" value="Unassembled WGS sequence"/>
</dbReference>
<comment type="pathway">
    <text evidence="3 12 14">Amino-acid biosynthesis; L-histidine biosynthesis; L-histidine from 5-phospho-alpha-D-ribose 1-diphosphate: step 4/9.</text>
</comment>
<evidence type="ECO:0000313" key="16">
    <source>
        <dbReference type="Proteomes" id="UP000824205"/>
    </source>
</evidence>
<keyword evidence="9 12" id="KW-0368">Histidine biosynthesis</keyword>
<comment type="similarity">
    <text evidence="4 12 13">Belongs to the HisA/HisF family.</text>
</comment>
<evidence type="ECO:0000256" key="1">
    <source>
        <dbReference type="ARBA" id="ARBA00000901"/>
    </source>
</evidence>
<evidence type="ECO:0000256" key="9">
    <source>
        <dbReference type="ARBA" id="ARBA00023102"/>
    </source>
</evidence>
<comment type="catalytic activity">
    <reaction evidence="1 12 14">
        <text>1-(5-phospho-beta-D-ribosyl)-5-[(5-phospho-beta-D-ribosylamino)methylideneamino]imidazole-4-carboxamide = 5-[(5-phospho-1-deoxy-D-ribulos-1-ylimino)methylamino]-1-(5-phospho-beta-D-ribosyl)imidazole-4-carboxamide</text>
        <dbReference type="Rhea" id="RHEA:15469"/>
        <dbReference type="ChEBI" id="CHEBI:58435"/>
        <dbReference type="ChEBI" id="CHEBI:58525"/>
        <dbReference type="EC" id="5.3.1.16"/>
    </reaction>
</comment>
<evidence type="ECO:0000256" key="3">
    <source>
        <dbReference type="ARBA" id="ARBA00005133"/>
    </source>
</evidence>
<dbReference type="InterPro" id="IPR011060">
    <property type="entry name" value="RibuloseP-bd_barrel"/>
</dbReference>
<keyword evidence="10 12" id="KW-0413">Isomerase</keyword>
<dbReference type="EC" id="5.3.1.16" evidence="5 12"/>
<evidence type="ECO:0000256" key="6">
    <source>
        <dbReference type="ARBA" id="ARBA00018464"/>
    </source>
</evidence>
<protein>
    <recommendedName>
        <fullName evidence="6 12">1-(5-phosphoribosyl)-5-[(5-phosphoribosylamino)methylideneamino] imidazole-4-carboxamide isomerase</fullName>
        <ecNumber evidence="5 12">5.3.1.16</ecNumber>
    </recommendedName>
    <alternativeName>
        <fullName evidence="11 12">Phosphoribosylformimino-5-aminoimidazole carboxamide ribotide isomerase</fullName>
    </alternativeName>
</protein>
<dbReference type="PANTHER" id="PTHR43090:SF2">
    <property type="entry name" value="1-(5-PHOSPHORIBOSYL)-5-[(5-PHOSPHORIBOSYLAMINO)METHYLIDENEAMINO] IMIDAZOLE-4-CARBOXAMIDE ISOMERASE"/>
    <property type="match status" value="1"/>
</dbReference>
<evidence type="ECO:0000256" key="11">
    <source>
        <dbReference type="ARBA" id="ARBA00030547"/>
    </source>
</evidence>
<name>A0A9D1RFQ8_9FIRM</name>
<dbReference type="CDD" id="cd04732">
    <property type="entry name" value="HisA"/>
    <property type="match status" value="1"/>
</dbReference>
<evidence type="ECO:0000256" key="12">
    <source>
        <dbReference type="HAMAP-Rule" id="MF_01014"/>
    </source>
</evidence>
<evidence type="ECO:0000256" key="13">
    <source>
        <dbReference type="RuleBase" id="RU003657"/>
    </source>
</evidence>
<evidence type="ECO:0000256" key="4">
    <source>
        <dbReference type="ARBA" id="ARBA00009667"/>
    </source>
</evidence>
<evidence type="ECO:0000256" key="7">
    <source>
        <dbReference type="ARBA" id="ARBA00022490"/>
    </source>
</evidence>
<comment type="caution">
    <text evidence="15">The sequence shown here is derived from an EMBL/GenBank/DDBJ whole genome shotgun (WGS) entry which is preliminary data.</text>
</comment>
<gene>
    <name evidence="12 15" type="primary">hisA</name>
    <name evidence="15" type="ORF">IAA48_04650</name>
</gene>
<dbReference type="FunFam" id="3.20.20.70:FF:000009">
    <property type="entry name" value="1-(5-phosphoribosyl)-5-[(5-phosphoribosylamino)methylideneamino] imidazole-4-carboxamide isomerase"/>
    <property type="match status" value="1"/>
</dbReference>
<keyword evidence="8 12" id="KW-0028">Amino-acid biosynthesis</keyword>
<sequence length="238" mass="25332">MIILPAVDIMGGKPVRLYKGDFSTAGQVAENALDTAKGFESAGAEWIHMVDLDGSLQKKRVNTDIFLSVAENTSLKVELGGGIRTMQDIEFYLSGGISRVILGSVALKDPQLVKEAAGEFGNKIAVGIDAKNGYAAAEGWTQTSDIYFTELAKKMEQFGVETIIFTDISKDGTLSGPNLAQLEEIDHAVSCNIIASGGITNIEDIKALKSLSLYGAICGKSIYSGTLDLKEALEVCKT</sequence>
<accession>A0A9D1RFQ8</accession>
<dbReference type="NCBIfam" id="TIGR00007">
    <property type="entry name" value="1-(5-phosphoribosyl)-5-[(5-phosphoribosylamino)methylideneamino]imidazole-4-carboxamide isomerase"/>
    <property type="match status" value="1"/>
</dbReference>
<evidence type="ECO:0000256" key="14">
    <source>
        <dbReference type="RuleBase" id="RU003658"/>
    </source>
</evidence>
<proteinExistence type="inferred from homology"/>
<organism evidence="15 16">
    <name type="scientific">Candidatus Eubacterium faecipullorum</name>
    <dbReference type="NCBI Taxonomy" id="2838571"/>
    <lineage>
        <taxon>Bacteria</taxon>
        <taxon>Bacillati</taxon>
        <taxon>Bacillota</taxon>
        <taxon>Clostridia</taxon>
        <taxon>Eubacteriales</taxon>
        <taxon>Eubacteriaceae</taxon>
        <taxon>Eubacterium</taxon>
    </lineage>
</organism>
<dbReference type="GO" id="GO:0005737">
    <property type="term" value="C:cytoplasm"/>
    <property type="evidence" value="ECO:0007669"/>
    <property type="project" value="UniProtKB-SubCell"/>
</dbReference>
<dbReference type="AlphaFoldDB" id="A0A9D1RFQ8"/>
<evidence type="ECO:0000256" key="5">
    <source>
        <dbReference type="ARBA" id="ARBA00012550"/>
    </source>
</evidence>
<keyword evidence="7 12" id="KW-0963">Cytoplasm</keyword>
<evidence type="ECO:0000256" key="2">
    <source>
        <dbReference type="ARBA" id="ARBA00004496"/>
    </source>
</evidence>
<dbReference type="Pfam" id="PF00977">
    <property type="entry name" value="His_biosynth"/>
    <property type="match status" value="1"/>
</dbReference>
<dbReference type="InterPro" id="IPR013785">
    <property type="entry name" value="Aldolase_TIM"/>
</dbReference>
<dbReference type="GO" id="GO:0000105">
    <property type="term" value="P:L-histidine biosynthetic process"/>
    <property type="evidence" value="ECO:0007669"/>
    <property type="project" value="UniProtKB-UniRule"/>
</dbReference>
<feature type="active site" description="Proton acceptor" evidence="12">
    <location>
        <position position="8"/>
    </location>
</feature>
<dbReference type="InterPro" id="IPR006063">
    <property type="entry name" value="HisA_bact_arch"/>
</dbReference>
<feature type="active site" description="Proton donor" evidence="12">
    <location>
        <position position="129"/>
    </location>
</feature>
<dbReference type="InterPro" id="IPR006062">
    <property type="entry name" value="His_biosynth"/>
</dbReference>
<dbReference type="HAMAP" id="MF_01014">
    <property type="entry name" value="HisA"/>
    <property type="match status" value="1"/>
</dbReference>
<dbReference type="EMBL" id="DXGE01000019">
    <property type="protein sequence ID" value="HIW85766.1"/>
    <property type="molecule type" value="Genomic_DNA"/>
</dbReference>
<dbReference type="SUPFAM" id="SSF51366">
    <property type="entry name" value="Ribulose-phoshate binding barrel"/>
    <property type="match status" value="1"/>
</dbReference>
<dbReference type="InterPro" id="IPR044524">
    <property type="entry name" value="Isoase_HisA-like"/>
</dbReference>
<comment type="subcellular location">
    <subcellularLocation>
        <location evidence="2 12 14">Cytoplasm</location>
    </subcellularLocation>
</comment>
<evidence type="ECO:0000256" key="8">
    <source>
        <dbReference type="ARBA" id="ARBA00022605"/>
    </source>
</evidence>